<proteinExistence type="predicted"/>
<protein>
    <recommendedName>
        <fullName evidence="3">DUF38 domain-containing protein</fullName>
    </recommendedName>
</protein>
<reference evidence="2" key="1">
    <citation type="submission" date="2011-07" db="EMBL/GenBank/DDBJ databases">
        <authorList>
            <consortium name="Caenorhabditis brenneri Sequencing and Analysis Consortium"/>
            <person name="Wilson R.K."/>
        </authorList>
    </citation>
    <scope>NUCLEOTIDE SEQUENCE [LARGE SCALE GENOMIC DNA]</scope>
    <source>
        <strain evidence="2">PB2801</strain>
    </source>
</reference>
<dbReference type="AlphaFoldDB" id="G0NQQ2"/>
<gene>
    <name evidence="1" type="ORF">CAEBREN_01642</name>
</gene>
<accession>G0NQQ2</accession>
<dbReference type="EMBL" id="GL379927">
    <property type="protein sequence ID" value="EGT35865.1"/>
    <property type="molecule type" value="Genomic_DNA"/>
</dbReference>
<evidence type="ECO:0000313" key="2">
    <source>
        <dbReference type="Proteomes" id="UP000008068"/>
    </source>
</evidence>
<dbReference type="HOGENOM" id="CLU_845257_0_0_1"/>
<name>G0NQQ2_CAEBE</name>
<evidence type="ECO:0008006" key="3">
    <source>
        <dbReference type="Google" id="ProtNLM"/>
    </source>
</evidence>
<dbReference type="Proteomes" id="UP000008068">
    <property type="component" value="Unassembled WGS sequence"/>
</dbReference>
<organism evidence="2">
    <name type="scientific">Caenorhabditis brenneri</name>
    <name type="common">Nematode worm</name>
    <dbReference type="NCBI Taxonomy" id="135651"/>
    <lineage>
        <taxon>Eukaryota</taxon>
        <taxon>Metazoa</taxon>
        <taxon>Ecdysozoa</taxon>
        <taxon>Nematoda</taxon>
        <taxon>Chromadorea</taxon>
        <taxon>Rhabditida</taxon>
        <taxon>Rhabditina</taxon>
        <taxon>Rhabditomorpha</taxon>
        <taxon>Rhabditoidea</taxon>
        <taxon>Rhabditidae</taxon>
        <taxon>Peloderinae</taxon>
        <taxon>Caenorhabditis</taxon>
    </lineage>
</organism>
<dbReference type="InParanoid" id="G0NQQ2"/>
<evidence type="ECO:0000313" key="1">
    <source>
        <dbReference type="EMBL" id="EGT35865.1"/>
    </source>
</evidence>
<sequence length="329" mass="38891">MLSIFIPSFLISLFIVAIAHILRKWMFGNEEISDPFRPNLLNMPVVVMEEVLKNLDIKAIDLQLVLHKPRTGCVLEWEQEGFYKCSEIPMEEAESLMKNTKLTVDELKVDLCYFFGDEKEHIEEKEQDLQKFFDSMKTLFKNRSHILKIKNFRLEVHHLLQATNLLEFIDPKSFDTASVQFREWFSESETLEHKKKATVLEIIESSILNRVGNSASINPFPDWTKFIQFHILAEVKKFIMSSPKIITFKYKWESISLIKDQLISKYGQVESFNEEFEDDPVYRNDRHGRRERRSKQKTWIWLKNIPGSTRKWKTTLSVGSENYIAWSKV</sequence>
<keyword evidence="2" id="KW-1185">Reference proteome</keyword>